<dbReference type="AlphaFoldDB" id="A0AAD9AFL9"/>
<gene>
    <name evidence="1" type="ORF">CCHR01_10511</name>
</gene>
<comment type="caution">
    <text evidence="1">The sequence shown here is derived from an EMBL/GenBank/DDBJ whole genome shotgun (WGS) entry which is preliminary data.</text>
</comment>
<keyword evidence="2" id="KW-1185">Reference proteome</keyword>
<reference evidence="1" key="1">
    <citation type="submission" date="2023-01" db="EMBL/GenBank/DDBJ databases">
        <title>Colletotrichum chrysophilum M932 genome sequence.</title>
        <authorList>
            <person name="Baroncelli R."/>
        </authorList>
    </citation>
    <scope>NUCLEOTIDE SEQUENCE</scope>
    <source>
        <strain evidence="1">M932</strain>
    </source>
</reference>
<name>A0AAD9AFL9_9PEZI</name>
<dbReference type="Proteomes" id="UP001243330">
    <property type="component" value="Unassembled WGS sequence"/>
</dbReference>
<protein>
    <submittedName>
        <fullName evidence="1">Glycosylhydrolase family 18-9</fullName>
    </submittedName>
</protein>
<organism evidence="1 2">
    <name type="scientific">Colletotrichum chrysophilum</name>
    <dbReference type="NCBI Taxonomy" id="1836956"/>
    <lineage>
        <taxon>Eukaryota</taxon>
        <taxon>Fungi</taxon>
        <taxon>Dikarya</taxon>
        <taxon>Ascomycota</taxon>
        <taxon>Pezizomycotina</taxon>
        <taxon>Sordariomycetes</taxon>
        <taxon>Hypocreomycetidae</taxon>
        <taxon>Glomerellales</taxon>
        <taxon>Glomerellaceae</taxon>
        <taxon>Colletotrichum</taxon>
        <taxon>Colletotrichum gloeosporioides species complex</taxon>
    </lineage>
</organism>
<dbReference type="EMBL" id="JAQOWY010000221">
    <property type="protein sequence ID" value="KAK1846879.1"/>
    <property type="molecule type" value="Genomic_DNA"/>
</dbReference>
<sequence length="253" mass="28108">MRGSDQRKAVSVPLRYRFYYLQHFDMKNFGNHPEKVISGLSICSRSSTLQIPGVRSPSGVVNSGGNAGECPGKTGVLLHHDIVGIVSKYKLTSKSSHPGPRTFPHEIHTAVNKINKDRTNIKALTSTVGDKQWTCQCLFPPRPQRNHQTQPTLKFSELCRWSGRRQNFPVGFKTVQHEGQNEIMLDNQDRPAGGSSPIFEQDLIYEDSCLRDSIILATEVSGVKAEYDCFGGARAYCCEPPKSAFPSVTMIPL</sequence>
<evidence type="ECO:0000313" key="1">
    <source>
        <dbReference type="EMBL" id="KAK1846879.1"/>
    </source>
</evidence>
<evidence type="ECO:0000313" key="2">
    <source>
        <dbReference type="Proteomes" id="UP001243330"/>
    </source>
</evidence>
<accession>A0AAD9AFL9</accession>
<proteinExistence type="predicted"/>